<proteinExistence type="predicted"/>
<keyword evidence="3" id="KW-1185">Reference proteome</keyword>
<gene>
    <name evidence="2" type="ORF">STH12_00141</name>
</gene>
<dbReference type="EMBL" id="CP020373">
    <property type="protein sequence ID" value="AZQ09293.1"/>
    <property type="molecule type" value="Genomic_DNA"/>
</dbReference>
<evidence type="ECO:0000313" key="2">
    <source>
        <dbReference type="EMBL" id="AZQ09293.1"/>
    </source>
</evidence>
<reference evidence="3" key="1">
    <citation type="submission" date="2017-03" db="EMBL/GenBank/DDBJ databases">
        <title>Full genome sequence of a non-lethal Shewanella isolate that potentiates virulence of Vibio parahaemolyticus causing acute hepatopancreatic necrosis disease (AHPND) in shrimp.</title>
        <authorList>
            <person name="Prachumwat A."/>
            <person name="Sritunyalucksana K."/>
        </authorList>
    </citation>
    <scope>NUCLEOTIDE SEQUENCE [LARGE SCALE GENOMIC DNA]</scope>
    <source>
        <strain evidence="3">TH2012</strain>
    </source>
</reference>
<dbReference type="Proteomes" id="UP000278437">
    <property type="component" value="Chromosome"/>
</dbReference>
<keyword evidence="1" id="KW-1133">Transmembrane helix</keyword>
<sequence length="40" mass="4545">MWSISLYVVGTLSGLFIIYYVFINVVLASEESCLLDQQDD</sequence>
<evidence type="ECO:0000313" key="3">
    <source>
        <dbReference type="Proteomes" id="UP000278437"/>
    </source>
</evidence>
<evidence type="ECO:0000256" key="1">
    <source>
        <dbReference type="SAM" id="Phobius"/>
    </source>
</evidence>
<protein>
    <submittedName>
        <fullName evidence="2">Uncharacterized protein</fullName>
    </submittedName>
</protein>
<keyword evidence="1" id="KW-0472">Membrane</keyword>
<feature type="transmembrane region" description="Helical" evidence="1">
    <location>
        <begin position="6"/>
        <end position="27"/>
    </location>
</feature>
<organism evidence="2 3">
    <name type="scientific">Shewanella khirikhana</name>
    <dbReference type="NCBI Taxonomy" id="1965282"/>
    <lineage>
        <taxon>Bacteria</taxon>
        <taxon>Pseudomonadati</taxon>
        <taxon>Pseudomonadota</taxon>
        <taxon>Gammaproteobacteria</taxon>
        <taxon>Alteromonadales</taxon>
        <taxon>Shewanellaceae</taxon>
        <taxon>Shewanella</taxon>
    </lineage>
</organism>
<keyword evidence="1" id="KW-0812">Transmembrane</keyword>
<accession>A0ABM7CYT0</accession>
<name>A0ABM7CYT0_9GAMM</name>